<dbReference type="NCBIfam" id="TIGR01614">
    <property type="entry name" value="PME_inhib"/>
    <property type="match status" value="1"/>
</dbReference>
<evidence type="ECO:0000256" key="2">
    <source>
        <dbReference type="SAM" id="SignalP"/>
    </source>
</evidence>
<evidence type="ECO:0000256" key="1">
    <source>
        <dbReference type="ARBA" id="ARBA00022729"/>
    </source>
</evidence>
<name>A0A9Q0C701_9POAL</name>
<keyword evidence="5" id="KW-1185">Reference proteome</keyword>
<comment type="caution">
    <text evidence="4">The sequence shown here is derived from an EMBL/GenBank/DDBJ whole genome shotgun (WGS) entry which is preliminary data.</text>
</comment>
<dbReference type="AlphaFoldDB" id="A0A9Q0C701"/>
<dbReference type="SUPFAM" id="SSF101148">
    <property type="entry name" value="Plant invertase/pectin methylesterase inhibitor"/>
    <property type="match status" value="1"/>
</dbReference>
<gene>
    <name evidence="4" type="ORF">LUZ63_019866</name>
</gene>
<dbReference type="InterPro" id="IPR006501">
    <property type="entry name" value="Pectinesterase_inhib_dom"/>
</dbReference>
<dbReference type="OrthoDB" id="770764at2759"/>
<dbReference type="GO" id="GO:0004857">
    <property type="term" value="F:enzyme inhibitor activity"/>
    <property type="evidence" value="ECO:0007669"/>
    <property type="project" value="InterPro"/>
</dbReference>
<feature type="chain" id="PRO_5040204607" description="Pectinesterase inhibitor domain-containing protein" evidence="2">
    <location>
        <begin position="24"/>
        <end position="190"/>
    </location>
</feature>
<evidence type="ECO:0000313" key="4">
    <source>
        <dbReference type="EMBL" id="KAJ1688476.1"/>
    </source>
</evidence>
<feature type="signal peptide" evidence="2">
    <location>
        <begin position="1"/>
        <end position="23"/>
    </location>
</feature>
<dbReference type="SMART" id="SM00856">
    <property type="entry name" value="PMEI"/>
    <property type="match status" value="1"/>
</dbReference>
<dbReference type="Proteomes" id="UP001151287">
    <property type="component" value="Unassembled WGS sequence"/>
</dbReference>
<feature type="domain" description="Pectinesterase inhibitor" evidence="3">
    <location>
        <begin position="32"/>
        <end position="179"/>
    </location>
</feature>
<evidence type="ECO:0000259" key="3">
    <source>
        <dbReference type="SMART" id="SM00856"/>
    </source>
</evidence>
<dbReference type="InterPro" id="IPR051955">
    <property type="entry name" value="PME_Inhibitor"/>
</dbReference>
<protein>
    <recommendedName>
        <fullName evidence="3">Pectinesterase inhibitor domain-containing protein</fullName>
    </recommendedName>
</protein>
<reference evidence="4" key="1">
    <citation type="journal article" date="2022" name="Cell">
        <title>Repeat-based holocentromeres influence genome architecture and karyotype evolution.</title>
        <authorList>
            <person name="Hofstatter P.G."/>
            <person name="Thangavel G."/>
            <person name="Lux T."/>
            <person name="Neumann P."/>
            <person name="Vondrak T."/>
            <person name="Novak P."/>
            <person name="Zhang M."/>
            <person name="Costa L."/>
            <person name="Castellani M."/>
            <person name="Scott A."/>
            <person name="Toegelov H."/>
            <person name="Fuchs J."/>
            <person name="Mata-Sucre Y."/>
            <person name="Dias Y."/>
            <person name="Vanzela A.L.L."/>
            <person name="Huettel B."/>
            <person name="Almeida C.C.S."/>
            <person name="Simkova H."/>
            <person name="Souza G."/>
            <person name="Pedrosa-Harand A."/>
            <person name="Macas J."/>
            <person name="Mayer K.F.X."/>
            <person name="Houben A."/>
            <person name="Marques A."/>
        </authorList>
    </citation>
    <scope>NUCLEOTIDE SEQUENCE</scope>
    <source>
        <strain evidence="4">RhyBre1mFocal</strain>
    </source>
</reference>
<accession>A0A9Q0C701</accession>
<proteinExistence type="predicted"/>
<organism evidence="4 5">
    <name type="scientific">Rhynchospora breviuscula</name>
    <dbReference type="NCBI Taxonomy" id="2022672"/>
    <lineage>
        <taxon>Eukaryota</taxon>
        <taxon>Viridiplantae</taxon>
        <taxon>Streptophyta</taxon>
        <taxon>Embryophyta</taxon>
        <taxon>Tracheophyta</taxon>
        <taxon>Spermatophyta</taxon>
        <taxon>Magnoliopsida</taxon>
        <taxon>Liliopsida</taxon>
        <taxon>Poales</taxon>
        <taxon>Cyperaceae</taxon>
        <taxon>Cyperoideae</taxon>
        <taxon>Rhynchosporeae</taxon>
        <taxon>Rhynchospora</taxon>
    </lineage>
</organism>
<dbReference type="EMBL" id="JAMQYH010000005">
    <property type="protein sequence ID" value="KAJ1688476.1"/>
    <property type="molecule type" value="Genomic_DNA"/>
</dbReference>
<dbReference type="Pfam" id="PF04043">
    <property type="entry name" value="PMEI"/>
    <property type="match status" value="1"/>
</dbReference>
<dbReference type="CDD" id="cd15800">
    <property type="entry name" value="PMEI-like_2"/>
    <property type="match status" value="1"/>
</dbReference>
<sequence length="190" mass="20423">MAGQPAAAVVFLVLFALAVTGESRLMRHTNRIALFDPTTMCKDATQFQKVCLKVAKASGATSPNALVQANVEAAITTTQQVSKQVEKLMNSSSQDYQGIMGSALSACRESYDSTLDALQQSQALLQNRGSHDDLMTQLSAASTFVTTCKDSLGEVPEASYPPEKVHTLLHKLVSNTLDLGAKLNDHNEKH</sequence>
<evidence type="ECO:0000313" key="5">
    <source>
        <dbReference type="Proteomes" id="UP001151287"/>
    </source>
</evidence>
<dbReference type="PANTHER" id="PTHR31080:SF274">
    <property type="entry name" value="PECTINESTERASE_PECTINESTERASE INHIBITOR 26"/>
    <property type="match status" value="1"/>
</dbReference>
<dbReference type="PANTHER" id="PTHR31080">
    <property type="entry name" value="PECTINESTERASE INHIBITOR-LIKE"/>
    <property type="match status" value="1"/>
</dbReference>
<dbReference type="InterPro" id="IPR035513">
    <property type="entry name" value="Invertase/methylesterase_inhib"/>
</dbReference>
<dbReference type="Gene3D" id="1.20.140.40">
    <property type="entry name" value="Invertase/pectin methylesterase inhibitor family protein"/>
    <property type="match status" value="1"/>
</dbReference>
<keyword evidence="1 2" id="KW-0732">Signal</keyword>